<accession>A0A370DT47</accession>
<keyword evidence="1" id="KW-0472">Membrane</keyword>
<proteinExistence type="predicted"/>
<organism evidence="3 4">
    <name type="scientific">endosymbiont of Escarpia spicata</name>
    <dbReference type="NCBI Taxonomy" id="2200908"/>
    <lineage>
        <taxon>Bacteria</taxon>
        <taxon>Pseudomonadati</taxon>
        <taxon>Pseudomonadota</taxon>
        <taxon>Gammaproteobacteria</taxon>
        <taxon>sulfur-oxidizing symbionts</taxon>
    </lineage>
</organism>
<feature type="transmembrane region" description="Helical" evidence="1">
    <location>
        <begin position="341"/>
        <end position="359"/>
    </location>
</feature>
<protein>
    <recommendedName>
        <fullName evidence="2">VanZ-like domain-containing protein</fullName>
    </recommendedName>
</protein>
<dbReference type="NCBIfam" id="NF037970">
    <property type="entry name" value="vanZ_1"/>
    <property type="match status" value="1"/>
</dbReference>
<keyword evidence="4" id="KW-1185">Reference proteome</keyword>
<feature type="transmembrane region" description="Helical" evidence="1">
    <location>
        <begin position="197"/>
        <end position="215"/>
    </location>
</feature>
<keyword evidence="1" id="KW-1133">Transmembrane helix</keyword>
<comment type="caution">
    <text evidence="3">The sequence shown here is derived from an EMBL/GenBank/DDBJ whole genome shotgun (WGS) entry which is preliminary data.</text>
</comment>
<feature type="transmembrane region" description="Helical" evidence="1">
    <location>
        <begin position="284"/>
        <end position="302"/>
    </location>
</feature>
<gene>
    <name evidence="3" type="ORF">DIZ78_00165</name>
</gene>
<evidence type="ECO:0000259" key="2">
    <source>
        <dbReference type="Pfam" id="PF04892"/>
    </source>
</evidence>
<dbReference type="Pfam" id="PF04892">
    <property type="entry name" value="VanZ"/>
    <property type="match status" value="1"/>
</dbReference>
<sequence>MPDLQRLIKPVNWVVLLLAALTLIFFTSISPVKPVGPELLNNPLFEQGLKGWKHGPGKSGVSKPTAVAELFVDNAPGSESNSVIQKLDVQRLPKQLLLQGEVRTSAVESGRRSWHEARVELIAYDSFGQGFYHIPYILTGLIGDNEWRSYSLLVTVPEEAVELRLEIGLYHVPGRIWVRGLALHQAEPQTLFTAGKLLLALLWLVTGLWALRLLLQHYWSTPQGWMIALLLLLIVVGILQPLEVKQAIEVQIQQLGQWLGIHLEIGRYHHGFDPLAFWPASWDISKLGHLLGFFLLSAGLFLDSKARLPSVLIGLLLLAVSTEVVQFFVPGRTPRLSDVVVDMLGVLAGLLSAKNIMVVRPRLIR</sequence>
<keyword evidence="1" id="KW-0812">Transmembrane</keyword>
<dbReference type="InterPro" id="IPR006976">
    <property type="entry name" value="VanZ-like"/>
</dbReference>
<feature type="transmembrane region" description="Helical" evidence="1">
    <location>
        <begin position="224"/>
        <end position="242"/>
    </location>
</feature>
<dbReference type="Gene3D" id="2.60.120.260">
    <property type="entry name" value="Galactose-binding domain-like"/>
    <property type="match status" value="1"/>
</dbReference>
<feature type="domain" description="VanZ-like" evidence="2">
    <location>
        <begin position="255"/>
        <end position="354"/>
    </location>
</feature>
<evidence type="ECO:0000313" key="3">
    <source>
        <dbReference type="EMBL" id="RDH88394.1"/>
    </source>
</evidence>
<evidence type="ECO:0000313" key="4">
    <source>
        <dbReference type="Proteomes" id="UP000254771"/>
    </source>
</evidence>
<evidence type="ECO:0000256" key="1">
    <source>
        <dbReference type="SAM" id="Phobius"/>
    </source>
</evidence>
<name>A0A370DT47_9GAMM</name>
<reference evidence="3 4" key="1">
    <citation type="journal article" date="2018" name="ISME J.">
        <title>Endosymbiont genomes yield clues of tubeworm success.</title>
        <authorList>
            <person name="Li Y."/>
            <person name="Liles M.R."/>
            <person name="Halanych K.M."/>
        </authorList>
    </citation>
    <scope>NUCLEOTIDE SEQUENCE [LARGE SCALE GENOMIC DNA]</scope>
    <source>
        <strain evidence="3">A1462</strain>
    </source>
</reference>
<dbReference type="EMBL" id="QFXE01000001">
    <property type="protein sequence ID" value="RDH88394.1"/>
    <property type="molecule type" value="Genomic_DNA"/>
</dbReference>
<dbReference type="AlphaFoldDB" id="A0A370DT47"/>
<dbReference type="Proteomes" id="UP000254771">
    <property type="component" value="Unassembled WGS sequence"/>
</dbReference>
<feature type="transmembrane region" description="Helical" evidence="1">
    <location>
        <begin position="309"/>
        <end position="329"/>
    </location>
</feature>